<dbReference type="PROSITE" id="PS51729">
    <property type="entry name" value="GNAT_YJDJ"/>
    <property type="match status" value="1"/>
</dbReference>
<dbReference type="InterPro" id="IPR031165">
    <property type="entry name" value="GNAT_YJDJ"/>
</dbReference>
<dbReference type="PANTHER" id="PTHR31435:SF10">
    <property type="entry name" value="BSR4717 PROTEIN"/>
    <property type="match status" value="1"/>
</dbReference>
<proteinExistence type="predicted"/>
<dbReference type="STRING" id="1385369.N825_21525"/>
<evidence type="ECO:0000313" key="3">
    <source>
        <dbReference type="Proteomes" id="UP000019486"/>
    </source>
</evidence>
<accession>W9GTH0</accession>
<gene>
    <name evidence="2" type="ORF">N825_21525</name>
</gene>
<reference evidence="2 3" key="1">
    <citation type="submission" date="2013-08" db="EMBL/GenBank/DDBJ databases">
        <title>The genome sequence of Skermanella stibiiresistens.</title>
        <authorList>
            <person name="Zhu W."/>
            <person name="Wang G."/>
        </authorList>
    </citation>
    <scope>NUCLEOTIDE SEQUENCE [LARGE SCALE GENOMIC DNA]</scope>
    <source>
        <strain evidence="2 3">SB22</strain>
    </source>
</reference>
<sequence>MTVDGTVAFIKYMMRDDAIVLVHTEVPDALSGHGVGSKLVRGTLDDIRRRGLKVVPSCTFVRGFLDKHPEYQDLVRATD</sequence>
<comment type="caution">
    <text evidence="2">The sequence shown here is derived from an EMBL/GenBank/DDBJ whole genome shotgun (WGS) entry which is preliminary data.</text>
</comment>
<dbReference type="OrthoDB" id="9800945at2"/>
<dbReference type="Proteomes" id="UP000019486">
    <property type="component" value="Unassembled WGS sequence"/>
</dbReference>
<evidence type="ECO:0000259" key="1">
    <source>
        <dbReference type="PROSITE" id="PS51729"/>
    </source>
</evidence>
<dbReference type="SUPFAM" id="SSF55729">
    <property type="entry name" value="Acyl-CoA N-acyltransferases (Nat)"/>
    <property type="match status" value="1"/>
</dbReference>
<feature type="domain" description="N-acetyltransferase" evidence="1">
    <location>
        <begin position="1"/>
        <end position="76"/>
    </location>
</feature>
<dbReference type="InterPro" id="IPR045057">
    <property type="entry name" value="Gcn5-rel_NAT"/>
</dbReference>
<dbReference type="AlphaFoldDB" id="W9GTH0"/>
<evidence type="ECO:0000313" key="2">
    <source>
        <dbReference type="EMBL" id="EWY37170.1"/>
    </source>
</evidence>
<dbReference type="PANTHER" id="PTHR31435">
    <property type="entry name" value="PROTEIN NATD1"/>
    <property type="match status" value="1"/>
</dbReference>
<organism evidence="2 3">
    <name type="scientific">Skermanella stibiiresistens SB22</name>
    <dbReference type="NCBI Taxonomy" id="1385369"/>
    <lineage>
        <taxon>Bacteria</taxon>
        <taxon>Pseudomonadati</taxon>
        <taxon>Pseudomonadota</taxon>
        <taxon>Alphaproteobacteria</taxon>
        <taxon>Rhodospirillales</taxon>
        <taxon>Azospirillaceae</taxon>
        <taxon>Skermanella</taxon>
    </lineage>
</organism>
<keyword evidence="3" id="KW-1185">Reference proteome</keyword>
<name>W9GTH0_9PROT</name>
<dbReference type="Pfam" id="PF14542">
    <property type="entry name" value="Acetyltransf_CG"/>
    <property type="match status" value="1"/>
</dbReference>
<dbReference type="EMBL" id="AVFL01000030">
    <property type="protein sequence ID" value="EWY37170.1"/>
    <property type="molecule type" value="Genomic_DNA"/>
</dbReference>
<dbReference type="InterPro" id="IPR016181">
    <property type="entry name" value="Acyl_CoA_acyltransferase"/>
</dbReference>
<protein>
    <recommendedName>
        <fullName evidence="1">N-acetyltransferase domain-containing protein</fullName>
    </recommendedName>
</protein>
<dbReference type="Gene3D" id="3.40.630.30">
    <property type="match status" value="1"/>
</dbReference>